<dbReference type="EMBL" id="VSRR010004488">
    <property type="protein sequence ID" value="MPC39821.1"/>
    <property type="molecule type" value="Genomic_DNA"/>
</dbReference>
<evidence type="ECO:0000313" key="2">
    <source>
        <dbReference type="EMBL" id="MPC39821.1"/>
    </source>
</evidence>
<protein>
    <submittedName>
        <fullName evidence="2">Uncharacterized protein</fullName>
    </submittedName>
</protein>
<evidence type="ECO:0000313" key="3">
    <source>
        <dbReference type="Proteomes" id="UP000324222"/>
    </source>
</evidence>
<dbReference type="AlphaFoldDB" id="A0A5B7EYI3"/>
<reference evidence="2 3" key="1">
    <citation type="submission" date="2019-05" db="EMBL/GenBank/DDBJ databases">
        <title>Another draft genome of Portunus trituberculatus and its Hox gene families provides insights of decapod evolution.</title>
        <authorList>
            <person name="Jeong J.-H."/>
            <person name="Song I."/>
            <person name="Kim S."/>
            <person name="Choi T."/>
            <person name="Kim D."/>
            <person name="Ryu S."/>
            <person name="Kim W."/>
        </authorList>
    </citation>
    <scope>NUCLEOTIDE SEQUENCE [LARGE SCALE GENOMIC DNA]</scope>
    <source>
        <tissue evidence="2">Muscle</tissue>
    </source>
</reference>
<feature type="compositionally biased region" description="Polar residues" evidence="1">
    <location>
        <begin position="75"/>
        <end position="86"/>
    </location>
</feature>
<evidence type="ECO:0000256" key="1">
    <source>
        <dbReference type="SAM" id="MobiDB-lite"/>
    </source>
</evidence>
<proteinExistence type="predicted"/>
<name>A0A5B7EYI3_PORTR</name>
<sequence length="86" mass="10059">MLLSFIGVTLLTHFDNWDPLMDGFKYIRRKCSRHEHLYSLVDTEGMERESLIVNASDAGDDDIEREEEEEEVDTTLLNSNTNERDH</sequence>
<gene>
    <name evidence="2" type="ORF">E2C01_033370</name>
</gene>
<dbReference type="Proteomes" id="UP000324222">
    <property type="component" value="Unassembled WGS sequence"/>
</dbReference>
<accession>A0A5B7EYI3</accession>
<comment type="caution">
    <text evidence="2">The sequence shown here is derived from an EMBL/GenBank/DDBJ whole genome shotgun (WGS) entry which is preliminary data.</text>
</comment>
<feature type="compositionally biased region" description="Acidic residues" evidence="1">
    <location>
        <begin position="58"/>
        <end position="73"/>
    </location>
</feature>
<organism evidence="2 3">
    <name type="scientific">Portunus trituberculatus</name>
    <name type="common">Swimming crab</name>
    <name type="synonym">Neptunus trituberculatus</name>
    <dbReference type="NCBI Taxonomy" id="210409"/>
    <lineage>
        <taxon>Eukaryota</taxon>
        <taxon>Metazoa</taxon>
        <taxon>Ecdysozoa</taxon>
        <taxon>Arthropoda</taxon>
        <taxon>Crustacea</taxon>
        <taxon>Multicrustacea</taxon>
        <taxon>Malacostraca</taxon>
        <taxon>Eumalacostraca</taxon>
        <taxon>Eucarida</taxon>
        <taxon>Decapoda</taxon>
        <taxon>Pleocyemata</taxon>
        <taxon>Brachyura</taxon>
        <taxon>Eubrachyura</taxon>
        <taxon>Portunoidea</taxon>
        <taxon>Portunidae</taxon>
        <taxon>Portuninae</taxon>
        <taxon>Portunus</taxon>
    </lineage>
</organism>
<feature type="region of interest" description="Disordered" evidence="1">
    <location>
        <begin position="56"/>
        <end position="86"/>
    </location>
</feature>
<keyword evidence="3" id="KW-1185">Reference proteome</keyword>